<dbReference type="GO" id="GO:0005524">
    <property type="term" value="F:ATP binding"/>
    <property type="evidence" value="ECO:0007669"/>
    <property type="project" value="InterPro"/>
</dbReference>
<dbReference type="GO" id="GO:0005886">
    <property type="term" value="C:plasma membrane"/>
    <property type="evidence" value="ECO:0007669"/>
    <property type="project" value="TreeGrafter"/>
</dbReference>
<dbReference type="Proteomes" id="UP000887577">
    <property type="component" value="Unplaced"/>
</dbReference>
<dbReference type="PROSITE" id="PS00109">
    <property type="entry name" value="PROTEIN_KINASE_TYR"/>
    <property type="match status" value="1"/>
</dbReference>
<dbReference type="PROSITE" id="PS50011">
    <property type="entry name" value="PROTEIN_KINASE_DOM"/>
    <property type="match status" value="1"/>
</dbReference>
<dbReference type="GO" id="GO:0007169">
    <property type="term" value="P:cell surface receptor protein tyrosine kinase signaling pathway"/>
    <property type="evidence" value="ECO:0007669"/>
    <property type="project" value="TreeGrafter"/>
</dbReference>
<evidence type="ECO:0000313" key="3">
    <source>
        <dbReference type="WBParaSite" id="PSU_v2.g12955.t1"/>
    </source>
</evidence>
<dbReference type="PANTHER" id="PTHR24416">
    <property type="entry name" value="TYROSINE-PROTEIN KINASE RECEPTOR"/>
    <property type="match status" value="1"/>
</dbReference>
<dbReference type="InterPro" id="IPR001245">
    <property type="entry name" value="Ser-Thr/Tyr_kinase_cat_dom"/>
</dbReference>
<dbReference type="WBParaSite" id="PSU_v2.g12955.t1">
    <property type="protein sequence ID" value="PSU_v2.g12955.t1"/>
    <property type="gene ID" value="PSU_v2.g12955"/>
</dbReference>
<accession>A0A914Y155</accession>
<dbReference type="Gene3D" id="1.10.510.10">
    <property type="entry name" value="Transferase(Phosphotransferase) domain 1"/>
    <property type="match status" value="1"/>
</dbReference>
<dbReference type="AlphaFoldDB" id="A0A914Y155"/>
<dbReference type="InterPro" id="IPR008266">
    <property type="entry name" value="Tyr_kinase_AS"/>
</dbReference>
<dbReference type="InterPro" id="IPR050122">
    <property type="entry name" value="RTK"/>
</dbReference>
<dbReference type="InterPro" id="IPR000719">
    <property type="entry name" value="Prot_kinase_dom"/>
</dbReference>
<keyword evidence="2" id="KW-1185">Reference proteome</keyword>
<dbReference type="Pfam" id="PF07714">
    <property type="entry name" value="PK_Tyr_Ser-Thr"/>
    <property type="match status" value="1"/>
</dbReference>
<protein>
    <submittedName>
        <fullName evidence="3">Protein kinase domain-containing protein</fullName>
    </submittedName>
</protein>
<evidence type="ECO:0000313" key="2">
    <source>
        <dbReference type="Proteomes" id="UP000887577"/>
    </source>
</evidence>
<dbReference type="InterPro" id="IPR011009">
    <property type="entry name" value="Kinase-like_dom_sf"/>
</dbReference>
<dbReference type="SUPFAM" id="SSF56112">
    <property type="entry name" value="Protein kinase-like (PK-like)"/>
    <property type="match status" value="1"/>
</dbReference>
<reference evidence="3" key="1">
    <citation type="submission" date="2022-11" db="UniProtKB">
        <authorList>
            <consortium name="WormBaseParasite"/>
        </authorList>
    </citation>
    <scope>IDENTIFICATION</scope>
</reference>
<organism evidence="2 3">
    <name type="scientific">Panagrolaimus superbus</name>
    <dbReference type="NCBI Taxonomy" id="310955"/>
    <lineage>
        <taxon>Eukaryota</taxon>
        <taxon>Metazoa</taxon>
        <taxon>Ecdysozoa</taxon>
        <taxon>Nematoda</taxon>
        <taxon>Chromadorea</taxon>
        <taxon>Rhabditida</taxon>
        <taxon>Tylenchina</taxon>
        <taxon>Panagrolaimomorpha</taxon>
        <taxon>Panagrolaimoidea</taxon>
        <taxon>Panagrolaimidae</taxon>
        <taxon>Panagrolaimus</taxon>
    </lineage>
</organism>
<dbReference type="GO" id="GO:0004714">
    <property type="term" value="F:transmembrane receptor protein tyrosine kinase activity"/>
    <property type="evidence" value="ECO:0007669"/>
    <property type="project" value="TreeGrafter"/>
</dbReference>
<feature type="domain" description="Protein kinase" evidence="1">
    <location>
        <begin position="1"/>
        <end position="174"/>
    </location>
</feature>
<dbReference type="PANTHER" id="PTHR24416:SF600">
    <property type="entry name" value="PDGF- AND VEGF-RECEPTOR RELATED, ISOFORM J"/>
    <property type="match status" value="1"/>
</dbReference>
<sequence length="191" mass="21688">MIPEKSATQILWQISDGMEYLASLGILHKDLAARNILLSQRLEAKITDFGLATITATSSCSDETSKFTYEAPIQRRLPLRWMAPEALKNRSFSEASEVWSFGILAWEVFSKGEIPYGTFDGNDILEYILAGNRLKIPEKVSEDWKTLLLKNCWSEKKEARASFKEIKSKIGAFLESQTLSYGYLITTFDEK</sequence>
<dbReference type="GO" id="GO:0043235">
    <property type="term" value="C:receptor complex"/>
    <property type="evidence" value="ECO:0007669"/>
    <property type="project" value="TreeGrafter"/>
</dbReference>
<proteinExistence type="predicted"/>
<name>A0A914Y155_9BILA</name>
<evidence type="ECO:0000259" key="1">
    <source>
        <dbReference type="PROSITE" id="PS50011"/>
    </source>
</evidence>